<accession>A0ABT9NA70</accession>
<organism evidence="12 13">
    <name type="scientific">Arcanobacterium wilhelmae</name>
    <dbReference type="NCBI Taxonomy" id="1803177"/>
    <lineage>
        <taxon>Bacteria</taxon>
        <taxon>Bacillati</taxon>
        <taxon>Actinomycetota</taxon>
        <taxon>Actinomycetes</taxon>
        <taxon>Actinomycetales</taxon>
        <taxon>Actinomycetaceae</taxon>
        <taxon>Arcanobacterium</taxon>
    </lineage>
</organism>
<evidence type="ECO:0000313" key="12">
    <source>
        <dbReference type="EMBL" id="MDP9800615.1"/>
    </source>
</evidence>
<name>A0ABT9NA70_9ACTO</name>
<protein>
    <recommendedName>
        <fullName evidence="5 10">Dihydropteroate synthase</fullName>
        <shortName evidence="10">DHPS</shortName>
        <ecNumber evidence="5 10">2.5.1.15</ecNumber>
    </recommendedName>
    <alternativeName>
        <fullName evidence="10">Dihydropteroate pyrophosphorylase</fullName>
    </alternativeName>
</protein>
<dbReference type="GO" id="GO:0004156">
    <property type="term" value="F:dihydropteroate synthase activity"/>
    <property type="evidence" value="ECO:0007669"/>
    <property type="project" value="UniProtKB-EC"/>
</dbReference>
<dbReference type="Gene3D" id="3.20.20.20">
    <property type="entry name" value="Dihydropteroate synthase-like"/>
    <property type="match status" value="1"/>
</dbReference>
<dbReference type="PANTHER" id="PTHR20941">
    <property type="entry name" value="FOLATE SYNTHESIS PROTEINS"/>
    <property type="match status" value="1"/>
</dbReference>
<dbReference type="PROSITE" id="PS50972">
    <property type="entry name" value="PTERIN_BINDING"/>
    <property type="match status" value="1"/>
</dbReference>
<comment type="pathway">
    <text evidence="3 10">Cofactor biosynthesis; tetrahydrofolate biosynthesis; 7,8-dihydrofolate from 2-amino-4-hydroxy-6-hydroxymethyl-7,8-dihydropteridine diphosphate and 4-aminobenzoate: step 1/2.</text>
</comment>
<evidence type="ECO:0000256" key="5">
    <source>
        <dbReference type="ARBA" id="ARBA00012458"/>
    </source>
</evidence>
<dbReference type="Proteomes" id="UP001235966">
    <property type="component" value="Unassembled WGS sequence"/>
</dbReference>
<evidence type="ECO:0000256" key="7">
    <source>
        <dbReference type="ARBA" id="ARBA00022723"/>
    </source>
</evidence>
<dbReference type="InterPro" id="IPR045031">
    <property type="entry name" value="DHP_synth-like"/>
</dbReference>
<dbReference type="InterPro" id="IPR011005">
    <property type="entry name" value="Dihydropteroate_synth-like_sf"/>
</dbReference>
<keyword evidence="8 10" id="KW-0460">Magnesium</keyword>
<sequence>MEIMGIVNVTPDSFSDGGKWAAAEDAIAHGRELVAQGATILDIGGESTRPGATMLTPEEEWARIAPVIEALAGEVTISVDTYHAATARNAIEAGANIINDVTGGQADPTMFSTVAALGVPYILQHGRGNGQSMNSLAVYDGDLVTIVKSELSQQLQLAKAAGIADSNIILDPGLGFAKVGEQDWEVLARWKEIEELGYPVLIGQSRKRFLAATMPTEHTAVERDTATAAVSGIMWEQGAWGVRVHNVAATVSAVAVHQQLRKWER</sequence>
<keyword evidence="9 10" id="KW-0289">Folate biosynthesis</keyword>
<comment type="similarity">
    <text evidence="4 10">Belongs to the DHPS family.</text>
</comment>
<dbReference type="EMBL" id="JAUSQW010000001">
    <property type="protein sequence ID" value="MDP9800615.1"/>
    <property type="molecule type" value="Genomic_DNA"/>
</dbReference>
<dbReference type="SUPFAM" id="SSF51717">
    <property type="entry name" value="Dihydropteroate synthetase-like"/>
    <property type="match status" value="1"/>
</dbReference>
<gene>
    <name evidence="12" type="ORF">J2S49_000691</name>
</gene>
<evidence type="ECO:0000256" key="3">
    <source>
        <dbReference type="ARBA" id="ARBA00004763"/>
    </source>
</evidence>
<comment type="catalytic activity">
    <reaction evidence="1">
        <text>(7,8-dihydropterin-6-yl)methyl diphosphate + 4-aminobenzoate = 7,8-dihydropteroate + diphosphate</text>
        <dbReference type="Rhea" id="RHEA:19949"/>
        <dbReference type="ChEBI" id="CHEBI:17836"/>
        <dbReference type="ChEBI" id="CHEBI:17839"/>
        <dbReference type="ChEBI" id="CHEBI:33019"/>
        <dbReference type="ChEBI" id="CHEBI:72950"/>
        <dbReference type="EC" id="2.5.1.15"/>
    </reaction>
</comment>
<keyword evidence="13" id="KW-1185">Reference proteome</keyword>
<keyword evidence="6 10" id="KW-0808">Transferase</keyword>
<dbReference type="InterPro" id="IPR000489">
    <property type="entry name" value="Pterin-binding_dom"/>
</dbReference>
<comment type="caution">
    <text evidence="12">The sequence shown here is derived from an EMBL/GenBank/DDBJ whole genome shotgun (WGS) entry which is preliminary data.</text>
</comment>
<evidence type="ECO:0000313" key="13">
    <source>
        <dbReference type="Proteomes" id="UP001235966"/>
    </source>
</evidence>
<dbReference type="InterPro" id="IPR006390">
    <property type="entry name" value="DHP_synth_dom"/>
</dbReference>
<proteinExistence type="inferred from homology"/>
<evidence type="ECO:0000256" key="10">
    <source>
        <dbReference type="RuleBase" id="RU361205"/>
    </source>
</evidence>
<evidence type="ECO:0000256" key="1">
    <source>
        <dbReference type="ARBA" id="ARBA00000012"/>
    </source>
</evidence>
<reference evidence="12 13" key="1">
    <citation type="submission" date="2023-07" db="EMBL/GenBank/DDBJ databases">
        <title>Sequencing the genomes of 1000 actinobacteria strains.</title>
        <authorList>
            <person name="Klenk H.-P."/>
        </authorList>
    </citation>
    <scope>NUCLEOTIDE SEQUENCE [LARGE SCALE GENOMIC DNA]</scope>
    <source>
        <strain evidence="12 13">DSM 102162</strain>
    </source>
</reference>
<comment type="cofactor">
    <cofactor evidence="2 10">
        <name>Mg(2+)</name>
        <dbReference type="ChEBI" id="CHEBI:18420"/>
    </cofactor>
</comment>
<evidence type="ECO:0000256" key="6">
    <source>
        <dbReference type="ARBA" id="ARBA00022679"/>
    </source>
</evidence>
<evidence type="ECO:0000256" key="9">
    <source>
        <dbReference type="ARBA" id="ARBA00022909"/>
    </source>
</evidence>
<dbReference type="PROSITE" id="PS00792">
    <property type="entry name" value="DHPS_1"/>
    <property type="match status" value="1"/>
</dbReference>
<evidence type="ECO:0000256" key="2">
    <source>
        <dbReference type="ARBA" id="ARBA00001946"/>
    </source>
</evidence>
<dbReference type="PROSITE" id="PS00793">
    <property type="entry name" value="DHPS_2"/>
    <property type="match status" value="1"/>
</dbReference>
<dbReference type="PANTHER" id="PTHR20941:SF1">
    <property type="entry name" value="FOLIC ACID SYNTHESIS PROTEIN FOL1"/>
    <property type="match status" value="1"/>
</dbReference>
<comment type="function">
    <text evidence="10">Catalyzes the condensation of para-aminobenzoate (pABA) with 6-hydroxymethyl-7,8-dihydropterin diphosphate (DHPt-PP) to form 7,8-dihydropteroate (H2Pte), the immediate precursor of folate derivatives.</text>
</comment>
<keyword evidence="7 10" id="KW-0479">Metal-binding</keyword>
<evidence type="ECO:0000256" key="8">
    <source>
        <dbReference type="ARBA" id="ARBA00022842"/>
    </source>
</evidence>
<evidence type="ECO:0000256" key="4">
    <source>
        <dbReference type="ARBA" id="ARBA00009503"/>
    </source>
</evidence>
<evidence type="ECO:0000259" key="11">
    <source>
        <dbReference type="PROSITE" id="PS50972"/>
    </source>
</evidence>
<feature type="domain" description="Pterin-binding" evidence="11">
    <location>
        <begin position="1"/>
        <end position="255"/>
    </location>
</feature>
<dbReference type="Pfam" id="PF00809">
    <property type="entry name" value="Pterin_bind"/>
    <property type="match status" value="1"/>
</dbReference>
<dbReference type="CDD" id="cd00739">
    <property type="entry name" value="DHPS"/>
    <property type="match status" value="1"/>
</dbReference>
<dbReference type="EC" id="2.5.1.15" evidence="5 10"/>
<dbReference type="NCBIfam" id="TIGR01496">
    <property type="entry name" value="DHPS"/>
    <property type="match status" value="1"/>
</dbReference>